<feature type="transmembrane region" description="Helical" evidence="1">
    <location>
        <begin position="116"/>
        <end position="135"/>
    </location>
</feature>
<dbReference type="HOGENOM" id="CLU_1797045_0_0_1"/>
<proteinExistence type="predicted"/>
<dbReference type="Proteomes" id="UP000054321">
    <property type="component" value="Unassembled WGS sequence"/>
</dbReference>
<evidence type="ECO:0000256" key="1">
    <source>
        <dbReference type="SAM" id="Phobius"/>
    </source>
</evidence>
<keyword evidence="1" id="KW-0812">Transmembrane</keyword>
<dbReference type="InParanoid" id="A0A0C3H2H2"/>
<organism evidence="2 3">
    <name type="scientific">Oidiodendron maius (strain Zn)</name>
    <dbReference type="NCBI Taxonomy" id="913774"/>
    <lineage>
        <taxon>Eukaryota</taxon>
        <taxon>Fungi</taxon>
        <taxon>Dikarya</taxon>
        <taxon>Ascomycota</taxon>
        <taxon>Pezizomycotina</taxon>
        <taxon>Leotiomycetes</taxon>
        <taxon>Leotiomycetes incertae sedis</taxon>
        <taxon>Myxotrichaceae</taxon>
        <taxon>Oidiodendron</taxon>
    </lineage>
</organism>
<dbReference type="EMBL" id="KN832883">
    <property type="protein sequence ID" value="KIM96706.1"/>
    <property type="molecule type" value="Genomic_DNA"/>
</dbReference>
<keyword evidence="1" id="KW-1133">Transmembrane helix</keyword>
<accession>A0A0C3H2H2</accession>
<name>A0A0C3H2H2_OIDMZ</name>
<reference evidence="2 3" key="1">
    <citation type="submission" date="2014-04" db="EMBL/GenBank/DDBJ databases">
        <authorList>
            <consortium name="DOE Joint Genome Institute"/>
            <person name="Kuo A."/>
            <person name="Martino E."/>
            <person name="Perotto S."/>
            <person name="Kohler A."/>
            <person name="Nagy L.G."/>
            <person name="Floudas D."/>
            <person name="Copeland A."/>
            <person name="Barry K.W."/>
            <person name="Cichocki N."/>
            <person name="Veneault-Fourrey C."/>
            <person name="LaButti K."/>
            <person name="Lindquist E.A."/>
            <person name="Lipzen A."/>
            <person name="Lundell T."/>
            <person name="Morin E."/>
            <person name="Murat C."/>
            <person name="Sun H."/>
            <person name="Tunlid A."/>
            <person name="Henrissat B."/>
            <person name="Grigoriev I.V."/>
            <person name="Hibbett D.S."/>
            <person name="Martin F."/>
            <person name="Nordberg H.P."/>
            <person name="Cantor M.N."/>
            <person name="Hua S.X."/>
        </authorList>
    </citation>
    <scope>NUCLEOTIDE SEQUENCE [LARGE SCALE GENOMIC DNA]</scope>
    <source>
        <strain evidence="2 3">Zn</strain>
    </source>
</reference>
<evidence type="ECO:0000313" key="2">
    <source>
        <dbReference type="EMBL" id="KIM96706.1"/>
    </source>
</evidence>
<gene>
    <name evidence="2" type="ORF">OIDMADRAFT_32631</name>
</gene>
<evidence type="ECO:0000313" key="3">
    <source>
        <dbReference type="Proteomes" id="UP000054321"/>
    </source>
</evidence>
<keyword evidence="1" id="KW-0472">Membrane</keyword>
<feature type="transmembrane region" description="Helical" evidence="1">
    <location>
        <begin position="6"/>
        <end position="26"/>
    </location>
</feature>
<sequence length="144" mass="16237">MKSSSPFSILLFVHLITAAPLPSILLDRWRDRSCTKPGNTLPDQYLPIWDAPLAVEEAPAPEDIVTLITSAAALRVEDMKESSRYEILVSPTDDDKRVPSWCQQATRQARRASREYSELLVISIVILFLIALTAWEAVWQSSRL</sequence>
<keyword evidence="3" id="KW-1185">Reference proteome</keyword>
<dbReference type="AlphaFoldDB" id="A0A0C3H2H2"/>
<reference evidence="3" key="2">
    <citation type="submission" date="2015-01" db="EMBL/GenBank/DDBJ databases">
        <title>Evolutionary Origins and Diversification of the Mycorrhizal Mutualists.</title>
        <authorList>
            <consortium name="DOE Joint Genome Institute"/>
            <consortium name="Mycorrhizal Genomics Consortium"/>
            <person name="Kohler A."/>
            <person name="Kuo A."/>
            <person name="Nagy L.G."/>
            <person name="Floudas D."/>
            <person name="Copeland A."/>
            <person name="Barry K.W."/>
            <person name="Cichocki N."/>
            <person name="Veneault-Fourrey C."/>
            <person name="LaButti K."/>
            <person name="Lindquist E.A."/>
            <person name="Lipzen A."/>
            <person name="Lundell T."/>
            <person name="Morin E."/>
            <person name="Murat C."/>
            <person name="Riley R."/>
            <person name="Ohm R."/>
            <person name="Sun H."/>
            <person name="Tunlid A."/>
            <person name="Henrissat B."/>
            <person name="Grigoriev I.V."/>
            <person name="Hibbett D.S."/>
            <person name="Martin F."/>
        </authorList>
    </citation>
    <scope>NUCLEOTIDE SEQUENCE [LARGE SCALE GENOMIC DNA]</scope>
    <source>
        <strain evidence="3">Zn</strain>
    </source>
</reference>
<protein>
    <submittedName>
        <fullName evidence="2">Uncharacterized protein</fullName>
    </submittedName>
</protein>